<dbReference type="GO" id="GO:0005829">
    <property type="term" value="C:cytosol"/>
    <property type="evidence" value="ECO:0007669"/>
    <property type="project" value="TreeGrafter"/>
</dbReference>
<evidence type="ECO:0000259" key="2">
    <source>
        <dbReference type="PROSITE" id="PS51035"/>
    </source>
</evidence>
<keyword evidence="4" id="KW-1185">Reference proteome</keyword>
<dbReference type="CDD" id="cd17039">
    <property type="entry name" value="Ubl_ubiquitin_like"/>
    <property type="match status" value="1"/>
</dbReference>
<dbReference type="SMART" id="SM00213">
    <property type="entry name" value="UBQ"/>
    <property type="match status" value="1"/>
</dbReference>
<dbReference type="GO" id="GO:0050821">
    <property type="term" value="P:protein stabilization"/>
    <property type="evidence" value="ECO:0007669"/>
    <property type="project" value="TreeGrafter"/>
</dbReference>
<reference evidence="3 4" key="1">
    <citation type="journal article" date="2019" name="Nat. Ecol. Evol.">
        <title>Megaphylogeny resolves global patterns of mushroom evolution.</title>
        <authorList>
            <person name="Varga T."/>
            <person name="Krizsan K."/>
            <person name="Foldi C."/>
            <person name="Dima B."/>
            <person name="Sanchez-Garcia M."/>
            <person name="Sanchez-Ramirez S."/>
            <person name="Szollosi G.J."/>
            <person name="Szarkandi J.G."/>
            <person name="Papp V."/>
            <person name="Albert L."/>
            <person name="Andreopoulos W."/>
            <person name="Angelini C."/>
            <person name="Antonin V."/>
            <person name="Barry K.W."/>
            <person name="Bougher N.L."/>
            <person name="Buchanan P."/>
            <person name="Buyck B."/>
            <person name="Bense V."/>
            <person name="Catcheside P."/>
            <person name="Chovatia M."/>
            <person name="Cooper J."/>
            <person name="Damon W."/>
            <person name="Desjardin D."/>
            <person name="Finy P."/>
            <person name="Geml J."/>
            <person name="Haridas S."/>
            <person name="Hughes K."/>
            <person name="Justo A."/>
            <person name="Karasinski D."/>
            <person name="Kautmanova I."/>
            <person name="Kiss B."/>
            <person name="Kocsube S."/>
            <person name="Kotiranta H."/>
            <person name="LaButti K.M."/>
            <person name="Lechner B.E."/>
            <person name="Liimatainen K."/>
            <person name="Lipzen A."/>
            <person name="Lukacs Z."/>
            <person name="Mihaltcheva S."/>
            <person name="Morgado L.N."/>
            <person name="Niskanen T."/>
            <person name="Noordeloos M.E."/>
            <person name="Ohm R.A."/>
            <person name="Ortiz-Santana B."/>
            <person name="Ovrebo C."/>
            <person name="Racz N."/>
            <person name="Riley R."/>
            <person name="Savchenko A."/>
            <person name="Shiryaev A."/>
            <person name="Soop K."/>
            <person name="Spirin V."/>
            <person name="Szebenyi C."/>
            <person name="Tomsovsky M."/>
            <person name="Tulloss R.E."/>
            <person name="Uehling J."/>
            <person name="Grigoriev I.V."/>
            <person name="Vagvolgyi C."/>
            <person name="Papp T."/>
            <person name="Martin F.M."/>
            <person name="Miettinen O."/>
            <person name="Hibbett D.S."/>
            <person name="Nagy L.G."/>
        </authorList>
    </citation>
    <scope>NUCLEOTIDE SEQUENCE [LARGE SCALE GENOMIC DNA]</scope>
    <source>
        <strain evidence="3 4">CBS 121175</strain>
    </source>
</reference>
<dbReference type="OrthoDB" id="417450at2759"/>
<proteinExistence type="predicted"/>
<dbReference type="Gene3D" id="3.10.20.90">
    <property type="entry name" value="Phosphatidylinositol 3-kinase Catalytic Subunit, Chain A, domain 1"/>
    <property type="match status" value="1"/>
</dbReference>
<dbReference type="Gene3D" id="1.20.58.120">
    <property type="entry name" value="BAG domain"/>
    <property type="match status" value="1"/>
</dbReference>
<dbReference type="GO" id="GO:0051087">
    <property type="term" value="F:protein-folding chaperone binding"/>
    <property type="evidence" value="ECO:0007669"/>
    <property type="project" value="InterPro"/>
</dbReference>
<name>A0A5C3KVS3_COPMA</name>
<dbReference type="InterPro" id="IPR000626">
    <property type="entry name" value="Ubiquitin-like_dom"/>
</dbReference>
<dbReference type="STRING" id="230819.A0A5C3KVS3"/>
<dbReference type="GO" id="GO:0005634">
    <property type="term" value="C:nucleus"/>
    <property type="evidence" value="ECO:0007669"/>
    <property type="project" value="TreeGrafter"/>
</dbReference>
<dbReference type="PANTHER" id="PTHR12329:SF16">
    <property type="entry name" value="BAG FAMILY MOLECULAR CHAPERONE REGULATOR 1"/>
    <property type="match status" value="1"/>
</dbReference>
<protein>
    <recommendedName>
        <fullName evidence="2">BAG domain-containing protein</fullName>
    </recommendedName>
</protein>
<feature type="domain" description="BAG" evidence="2">
    <location>
        <begin position="88"/>
        <end position="172"/>
    </location>
</feature>
<dbReference type="AlphaFoldDB" id="A0A5C3KVS3"/>
<accession>A0A5C3KVS3</accession>
<evidence type="ECO:0000313" key="4">
    <source>
        <dbReference type="Proteomes" id="UP000307440"/>
    </source>
</evidence>
<dbReference type="InterPro" id="IPR029071">
    <property type="entry name" value="Ubiquitin-like_domsf"/>
</dbReference>
<gene>
    <name evidence="3" type="ORF">FA15DRAFT_440871</name>
</gene>
<dbReference type="PANTHER" id="PTHR12329">
    <property type="entry name" value="BCL2-ASSOCIATED ATHANOGENE"/>
    <property type="match status" value="1"/>
</dbReference>
<dbReference type="GO" id="GO:0000774">
    <property type="term" value="F:adenyl-nucleotide exchange factor activity"/>
    <property type="evidence" value="ECO:0007669"/>
    <property type="project" value="TreeGrafter"/>
</dbReference>
<dbReference type="InterPro" id="IPR003103">
    <property type="entry name" value="BAG_domain"/>
</dbReference>
<dbReference type="EMBL" id="ML210209">
    <property type="protein sequence ID" value="TFK23953.1"/>
    <property type="molecule type" value="Genomic_DNA"/>
</dbReference>
<dbReference type="Pfam" id="PF00240">
    <property type="entry name" value="ubiquitin"/>
    <property type="match status" value="1"/>
</dbReference>
<dbReference type="SUPFAM" id="SSF63491">
    <property type="entry name" value="BAG domain"/>
    <property type="match status" value="1"/>
</dbReference>
<evidence type="ECO:0000256" key="1">
    <source>
        <dbReference type="ARBA" id="ARBA00023186"/>
    </source>
</evidence>
<dbReference type="SMART" id="SM00264">
    <property type="entry name" value="BAG"/>
    <property type="match status" value="1"/>
</dbReference>
<dbReference type="InterPro" id="IPR036533">
    <property type="entry name" value="BAG_dom_sf"/>
</dbReference>
<evidence type="ECO:0000313" key="3">
    <source>
        <dbReference type="EMBL" id="TFK23953.1"/>
    </source>
</evidence>
<keyword evidence="1" id="KW-0143">Chaperone</keyword>
<sequence length="180" mass="19818">MSVTVKWGTERLSFALPAPSTPLSHVRKALSDYTHLDAFKLIYNGAILKDDDTPISAYRIHANSTLQLIPITAAPQPQPQLQPVSATEAAVVTQIQAEVASVRQNLTPDLNRILQTQVSDKKDELRVGELLLQALLRIDGISPERSWDQARAERKAAVKEIQSLLDILDAHKAKSAAARR</sequence>
<dbReference type="GO" id="GO:0016020">
    <property type="term" value="C:membrane"/>
    <property type="evidence" value="ECO:0007669"/>
    <property type="project" value="TreeGrafter"/>
</dbReference>
<organism evidence="3 4">
    <name type="scientific">Coprinopsis marcescibilis</name>
    <name type="common">Agaric fungus</name>
    <name type="synonym">Psathyrella marcescibilis</name>
    <dbReference type="NCBI Taxonomy" id="230819"/>
    <lineage>
        <taxon>Eukaryota</taxon>
        <taxon>Fungi</taxon>
        <taxon>Dikarya</taxon>
        <taxon>Basidiomycota</taxon>
        <taxon>Agaricomycotina</taxon>
        <taxon>Agaricomycetes</taxon>
        <taxon>Agaricomycetidae</taxon>
        <taxon>Agaricales</taxon>
        <taxon>Agaricineae</taxon>
        <taxon>Psathyrellaceae</taxon>
        <taxon>Coprinopsis</taxon>
    </lineage>
</organism>
<dbReference type="InterPro" id="IPR039773">
    <property type="entry name" value="BAG_chaperone_regulator"/>
</dbReference>
<dbReference type="Proteomes" id="UP000307440">
    <property type="component" value="Unassembled WGS sequence"/>
</dbReference>
<dbReference type="Pfam" id="PF02179">
    <property type="entry name" value="BAG"/>
    <property type="match status" value="1"/>
</dbReference>
<dbReference type="PROSITE" id="PS51035">
    <property type="entry name" value="BAG"/>
    <property type="match status" value="1"/>
</dbReference>
<dbReference type="SUPFAM" id="SSF54236">
    <property type="entry name" value="Ubiquitin-like"/>
    <property type="match status" value="1"/>
</dbReference>